<evidence type="ECO:0000256" key="8">
    <source>
        <dbReference type="PROSITE-ProRule" id="PRU00236"/>
    </source>
</evidence>
<accession>A0ABQ8Z4R5</accession>
<dbReference type="PANTHER" id="PTHR11085">
    <property type="entry name" value="NAD-DEPENDENT PROTEIN DEACYLASE SIRTUIN-5, MITOCHONDRIAL-RELATED"/>
    <property type="match status" value="1"/>
</dbReference>
<name>A0ABQ8Z4R5_9EUKA</name>
<reference evidence="11" key="1">
    <citation type="submission" date="2022-08" db="EMBL/GenBank/DDBJ databases">
        <title>Novel sulfate-reducing endosymbionts in the free-living metamonad Anaeramoeba.</title>
        <authorList>
            <person name="Jerlstrom-Hultqvist J."/>
            <person name="Cepicka I."/>
            <person name="Gallot-Lavallee L."/>
            <person name="Salas-Leiva D."/>
            <person name="Curtis B.A."/>
            <person name="Zahonova K."/>
            <person name="Pipaliya S."/>
            <person name="Dacks J."/>
            <person name="Roger A.J."/>
        </authorList>
    </citation>
    <scope>NUCLEOTIDE SEQUENCE</scope>
    <source>
        <strain evidence="11">Schooner1</strain>
    </source>
</reference>
<evidence type="ECO:0000259" key="10">
    <source>
        <dbReference type="PROSITE" id="PS50305"/>
    </source>
</evidence>
<keyword evidence="6 7" id="KW-0520">NAD</keyword>
<dbReference type="PROSITE" id="PS50305">
    <property type="entry name" value="SIRTUIN"/>
    <property type="match status" value="1"/>
</dbReference>
<organism evidence="11 12">
    <name type="scientific">Anaeramoeba flamelloides</name>
    <dbReference type="NCBI Taxonomy" id="1746091"/>
    <lineage>
        <taxon>Eukaryota</taxon>
        <taxon>Metamonada</taxon>
        <taxon>Anaeramoebidae</taxon>
        <taxon>Anaeramoeba</taxon>
    </lineage>
</organism>
<evidence type="ECO:0000256" key="2">
    <source>
        <dbReference type="ARBA" id="ARBA00006924"/>
    </source>
</evidence>
<gene>
    <name evidence="11" type="ORF">M0813_14853</name>
</gene>
<evidence type="ECO:0000256" key="6">
    <source>
        <dbReference type="ARBA" id="ARBA00023027"/>
    </source>
</evidence>
<feature type="compositionally biased region" description="Basic residues" evidence="9">
    <location>
        <begin position="348"/>
        <end position="358"/>
    </location>
</feature>
<dbReference type="Gene3D" id="3.40.50.1220">
    <property type="entry name" value="TPP-binding domain"/>
    <property type="match status" value="1"/>
</dbReference>
<dbReference type="InterPro" id="IPR026590">
    <property type="entry name" value="Ssirtuin_cat_dom"/>
</dbReference>
<evidence type="ECO:0000313" key="11">
    <source>
        <dbReference type="EMBL" id="KAJ6251654.1"/>
    </source>
</evidence>
<dbReference type="Pfam" id="PF02146">
    <property type="entry name" value="SIR2"/>
    <property type="match status" value="1"/>
</dbReference>
<feature type="binding site" evidence="8">
    <location>
        <position position="185"/>
    </location>
    <ligand>
        <name>Zn(2+)</name>
        <dbReference type="ChEBI" id="CHEBI:29105"/>
    </ligand>
</feature>
<evidence type="ECO:0000256" key="9">
    <source>
        <dbReference type="SAM" id="MobiDB-lite"/>
    </source>
</evidence>
<evidence type="ECO:0000256" key="7">
    <source>
        <dbReference type="PIRNR" id="PIRNR037938"/>
    </source>
</evidence>
<evidence type="ECO:0000256" key="1">
    <source>
        <dbReference type="ARBA" id="ARBA00001947"/>
    </source>
</evidence>
<feature type="binding site" evidence="8">
    <location>
        <position position="182"/>
    </location>
    <ligand>
        <name>Zn(2+)</name>
        <dbReference type="ChEBI" id="CHEBI:29105"/>
    </ligand>
</feature>
<feature type="binding site" evidence="8">
    <location>
        <position position="158"/>
    </location>
    <ligand>
        <name>Zn(2+)</name>
        <dbReference type="ChEBI" id="CHEBI:29105"/>
    </ligand>
</feature>
<comment type="similarity">
    <text evidence="2 7">Belongs to the sirtuin family. Class I subfamily.</text>
</comment>
<dbReference type="Gene3D" id="3.30.1600.10">
    <property type="entry name" value="SIR2/SIRT2 'Small Domain"/>
    <property type="match status" value="1"/>
</dbReference>
<dbReference type="InterPro" id="IPR026591">
    <property type="entry name" value="Sirtuin_cat_small_dom_sf"/>
</dbReference>
<feature type="compositionally biased region" description="Acidic residues" evidence="9">
    <location>
        <begin position="312"/>
        <end position="324"/>
    </location>
</feature>
<dbReference type="PANTHER" id="PTHR11085:SF6">
    <property type="entry name" value="NAD-DEPENDENT PROTEIN DEACETYLASE SIRTUIN-2"/>
    <property type="match status" value="1"/>
</dbReference>
<dbReference type="InterPro" id="IPR050134">
    <property type="entry name" value="NAD-dep_sirtuin_deacylases"/>
</dbReference>
<proteinExistence type="inferred from homology"/>
<comment type="cofactor">
    <cofactor evidence="1 7">
        <name>Zn(2+)</name>
        <dbReference type="ChEBI" id="CHEBI:29105"/>
    </cofactor>
</comment>
<evidence type="ECO:0000256" key="5">
    <source>
        <dbReference type="ARBA" id="ARBA00022833"/>
    </source>
</evidence>
<feature type="binding site" evidence="8">
    <location>
        <position position="161"/>
    </location>
    <ligand>
        <name>Zn(2+)</name>
        <dbReference type="ChEBI" id="CHEBI:29105"/>
    </ligand>
</feature>
<dbReference type="InterPro" id="IPR029035">
    <property type="entry name" value="DHS-like_NAD/FAD-binding_dom"/>
</dbReference>
<feature type="domain" description="Deacetylase sirtuin-type" evidence="10">
    <location>
        <begin position="21"/>
        <end position="297"/>
    </location>
</feature>
<dbReference type="InterPro" id="IPR003000">
    <property type="entry name" value="Sirtuin"/>
</dbReference>
<dbReference type="InterPro" id="IPR017328">
    <property type="entry name" value="Sirtuin_class_I"/>
</dbReference>
<protein>
    <recommendedName>
        <fullName evidence="7">NAD-dependent protein deacetylase</fullName>
        <ecNumber evidence="7">2.3.1.286</ecNumber>
    </recommendedName>
</protein>
<evidence type="ECO:0000256" key="3">
    <source>
        <dbReference type="ARBA" id="ARBA00022679"/>
    </source>
</evidence>
<feature type="compositionally biased region" description="Basic and acidic residues" evidence="9">
    <location>
        <begin position="325"/>
        <end position="347"/>
    </location>
</feature>
<dbReference type="EC" id="2.3.1.286" evidence="7"/>
<feature type="region of interest" description="Disordered" evidence="9">
    <location>
        <begin position="305"/>
        <end position="358"/>
    </location>
</feature>
<keyword evidence="5 7" id="KW-0862">Zinc</keyword>
<sequence>MGADFSKEIDFVWGDEEKKQKLIPPSFGSIARGIKNNKYKKIILMTGAGISVAAGIPDFRSPKTGLYSKLEKYDLPYPEAIFSMEYFKKNPKPFFKLAKELIPKDLKPTPVHHFCKLLEKKKVLHRVYTQNIDTLERKANILPEKLVEAHGSFAYATCLKCRYRYTQKEIQPIIMKGKVPKCKKCKKGVVKPNITFFGENLPSGFSLAHRDFPKADLLIVIGTSLQVMPFGSLIHHVNEDCHRLLINKEEVGVYRKSIFSRGHKGFRFNRSDNTRDAKKLGDCQEIIKQFVKLIGWEKEFNELLDESKSETESETESETGSETEYEIKSETGSETKFESETDFETKKEKKKKKKKKKR</sequence>
<evidence type="ECO:0000256" key="4">
    <source>
        <dbReference type="ARBA" id="ARBA00022723"/>
    </source>
</evidence>
<dbReference type="SUPFAM" id="SSF52467">
    <property type="entry name" value="DHS-like NAD/FAD-binding domain"/>
    <property type="match status" value="1"/>
</dbReference>
<dbReference type="Proteomes" id="UP001150062">
    <property type="component" value="Unassembled WGS sequence"/>
</dbReference>
<dbReference type="EMBL" id="JAOAOG010000055">
    <property type="protein sequence ID" value="KAJ6251654.1"/>
    <property type="molecule type" value="Genomic_DNA"/>
</dbReference>
<comment type="caution">
    <text evidence="11">The sequence shown here is derived from an EMBL/GenBank/DDBJ whole genome shotgun (WGS) entry which is preliminary data.</text>
</comment>
<feature type="active site" description="Proton acceptor" evidence="8">
    <location>
        <position position="150"/>
    </location>
</feature>
<comment type="catalytic activity">
    <reaction evidence="7">
        <text>N(6)-acetyl-L-lysyl-[protein] + NAD(+) + H2O = 2''-O-acetyl-ADP-D-ribose + nicotinamide + L-lysyl-[protein]</text>
        <dbReference type="Rhea" id="RHEA:43636"/>
        <dbReference type="Rhea" id="RHEA-COMP:9752"/>
        <dbReference type="Rhea" id="RHEA-COMP:10731"/>
        <dbReference type="ChEBI" id="CHEBI:15377"/>
        <dbReference type="ChEBI" id="CHEBI:17154"/>
        <dbReference type="ChEBI" id="CHEBI:29969"/>
        <dbReference type="ChEBI" id="CHEBI:57540"/>
        <dbReference type="ChEBI" id="CHEBI:61930"/>
        <dbReference type="ChEBI" id="CHEBI:83767"/>
        <dbReference type="EC" id="2.3.1.286"/>
    </reaction>
</comment>
<evidence type="ECO:0000313" key="12">
    <source>
        <dbReference type="Proteomes" id="UP001150062"/>
    </source>
</evidence>
<keyword evidence="12" id="KW-1185">Reference proteome</keyword>
<keyword evidence="3 7" id="KW-0808">Transferase</keyword>
<keyword evidence="4 7" id="KW-0479">Metal-binding</keyword>
<dbReference type="PIRSF" id="PIRSF037938">
    <property type="entry name" value="SIR2_euk"/>
    <property type="match status" value="1"/>
</dbReference>